<gene>
    <name evidence="1" type="ORF">CO178_02150</name>
</gene>
<accession>A0A2M7X2Q0</accession>
<organism evidence="1 2">
    <name type="scientific">candidate division WWE3 bacterium CG_4_9_14_3_um_filter_34_6</name>
    <dbReference type="NCBI Taxonomy" id="1975079"/>
    <lineage>
        <taxon>Bacteria</taxon>
        <taxon>Katanobacteria</taxon>
    </lineage>
</organism>
<dbReference type="AlphaFoldDB" id="A0A2M7X2Q0"/>
<dbReference type="InterPro" id="IPR002347">
    <property type="entry name" value="SDR_fam"/>
</dbReference>
<dbReference type="Proteomes" id="UP000230683">
    <property type="component" value="Unassembled WGS sequence"/>
</dbReference>
<proteinExistence type="predicted"/>
<reference evidence="2" key="1">
    <citation type="submission" date="2017-09" db="EMBL/GenBank/DDBJ databases">
        <title>Depth-based differentiation of microbial function through sediment-hosted aquifers and enrichment of novel symbionts in the deep terrestrial subsurface.</title>
        <authorList>
            <person name="Probst A.J."/>
            <person name="Ladd B."/>
            <person name="Jarett J.K."/>
            <person name="Geller-Mcgrath D.E."/>
            <person name="Sieber C.M.K."/>
            <person name="Emerson J.B."/>
            <person name="Anantharaman K."/>
            <person name="Thomas B.C."/>
            <person name="Malmstrom R."/>
            <person name="Stieglmeier M."/>
            <person name="Klingl A."/>
            <person name="Woyke T."/>
            <person name="Ryan C.M."/>
            <person name="Banfield J.F."/>
        </authorList>
    </citation>
    <scope>NUCLEOTIDE SEQUENCE [LARGE SCALE GENOMIC DNA]</scope>
</reference>
<dbReference type="PANTHER" id="PTHR43975">
    <property type="entry name" value="ZGC:101858"/>
    <property type="match status" value="1"/>
</dbReference>
<dbReference type="CDD" id="cd05233">
    <property type="entry name" value="SDR_c"/>
    <property type="match status" value="1"/>
</dbReference>
<sequence>MKTILIAGSSRGIGKAVASLASNSGYQVILHGKTESDELKKTASELPSSFTISCDVANKEAVIIEVNKVIEKFGKIDALVNCAGIVRPKPFLECEDQDLLQDKPY</sequence>
<dbReference type="Gene3D" id="3.40.50.720">
    <property type="entry name" value="NAD(P)-binding Rossmann-like Domain"/>
    <property type="match status" value="1"/>
</dbReference>
<dbReference type="InterPro" id="IPR036291">
    <property type="entry name" value="NAD(P)-bd_dom_sf"/>
</dbReference>
<dbReference type="PRINTS" id="PR00081">
    <property type="entry name" value="GDHRDH"/>
</dbReference>
<evidence type="ECO:0008006" key="3">
    <source>
        <dbReference type="Google" id="ProtNLM"/>
    </source>
</evidence>
<name>A0A2M7X2Q0_UNCKA</name>
<evidence type="ECO:0000313" key="1">
    <source>
        <dbReference type="EMBL" id="PJA40453.1"/>
    </source>
</evidence>
<dbReference type="PANTHER" id="PTHR43975:SF2">
    <property type="entry name" value="EG:BACR7A4.14 PROTEIN-RELATED"/>
    <property type="match status" value="1"/>
</dbReference>
<evidence type="ECO:0000313" key="2">
    <source>
        <dbReference type="Proteomes" id="UP000230683"/>
    </source>
</evidence>
<comment type="caution">
    <text evidence="1">The sequence shown here is derived from an EMBL/GenBank/DDBJ whole genome shotgun (WGS) entry which is preliminary data.</text>
</comment>
<dbReference type="EMBL" id="PFWY01000097">
    <property type="protein sequence ID" value="PJA40453.1"/>
    <property type="molecule type" value="Genomic_DNA"/>
</dbReference>
<dbReference type="SUPFAM" id="SSF51735">
    <property type="entry name" value="NAD(P)-binding Rossmann-fold domains"/>
    <property type="match status" value="1"/>
</dbReference>
<dbReference type="Pfam" id="PF00106">
    <property type="entry name" value="adh_short"/>
    <property type="match status" value="1"/>
</dbReference>
<protein>
    <recommendedName>
        <fullName evidence="3">3-oxoacyl-ACP reductase</fullName>
    </recommendedName>
</protein>